<name>A0ABY1QG32_9SPHN</name>
<accession>A0ABY1QG32</accession>
<comment type="caution">
    <text evidence="1">The sequence shown here is derived from an EMBL/GenBank/DDBJ whole genome shotgun (WGS) entry which is preliminary data.</text>
</comment>
<dbReference type="InterPro" id="IPR014718">
    <property type="entry name" value="GH-type_carb-bd"/>
</dbReference>
<reference evidence="1 2" key="1">
    <citation type="submission" date="2017-05" db="EMBL/GenBank/DDBJ databases">
        <authorList>
            <person name="Varghese N."/>
            <person name="Submissions S."/>
        </authorList>
    </citation>
    <scope>NUCLEOTIDE SEQUENCE [LARGE SCALE GENOMIC DNA]</scope>
    <source>
        <strain evidence="1 2">SM16</strain>
    </source>
</reference>
<dbReference type="InterPro" id="IPR011013">
    <property type="entry name" value="Gal_mutarotase_sf_dom"/>
</dbReference>
<sequence>MIHLRAGSSEAMLLPHLGGALGSFSVAGRAVLRPTASAAAHPLDSASFPLVPYCNRIARGRFTFDGEDHALPRNVPEFAHPLHGLGWLKTWTVDRQTVDSALLSCTHEADADWPWDWSATQHFVLEDGALRVTLDAVNRSSRPMPCGLGHHPYLVRRPGAVLAFTAKGVWRNDADDLPVEAMPADSFGDFAKGAEPQGAGMIDNCWHGWDGTATWDKTIIVSSPEARYLHVFAPPGKDFICLEPTSQMPDAVNRPPFAAAGGRVLSAGATQRLAMEIRVR</sequence>
<dbReference type="Pfam" id="PF01263">
    <property type="entry name" value="Aldose_epim"/>
    <property type="match status" value="1"/>
</dbReference>
<dbReference type="CDD" id="cd09021">
    <property type="entry name" value="Aldose_epim_Ec_YphB"/>
    <property type="match status" value="1"/>
</dbReference>
<organism evidence="1 2">
    <name type="scientific">Novosphingobium panipatense</name>
    <dbReference type="NCBI Taxonomy" id="428991"/>
    <lineage>
        <taxon>Bacteria</taxon>
        <taxon>Pseudomonadati</taxon>
        <taxon>Pseudomonadota</taxon>
        <taxon>Alphaproteobacteria</taxon>
        <taxon>Sphingomonadales</taxon>
        <taxon>Sphingomonadaceae</taxon>
        <taxon>Novosphingobium</taxon>
    </lineage>
</organism>
<dbReference type="SUPFAM" id="SSF74650">
    <property type="entry name" value="Galactose mutarotase-like"/>
    <property type="match status" value="1"/>
</dbReference>
<protein>
    <submittedName>
        <fullName evidence="1">Aldose 1-epimerase</fullName>
    </submittedName>
</protein>
<evidence type="ECO:0000313" key="1">
    <source>
        <dbReference type="EMBL" id="SMP66957.1"/>
    </source>
</evidence>
<dbReference type="RefSeq" id="WP_283405899.1">
    <property type="nucleotide sequence ID" value="NZ_FXUI01000004.1"/>
</dbReference>
<dbReference type="Proteomes" id="UP001157910">
    <property type="component" value="Unassembled WGS sequence"/>
</dbReference>
<dbReference type="Gene3D" id="2.70.98.10">
    <property type="match status" value="1"/>
</dbReference>
<evidence type="ECO:0000313" key="2">
    <source>
        <dbReference type="Proteomes" id="UP001157910"/>
    </source>
</evidence>
<gene>
    <name evidence="1" type="ORF">SAMN06296065_104110</name>
</gene>
<keyword evidence="2" id="KW-1185">Reference proteome</keyword>
<dbReference type="InterPro" id="IPR008183">
    <property type="entry name" value="Aldose_1/G6P_1-epimerase"/>
</dbReference>
<dbReference type="EMBL" id="FXUI01000004">
    <property type="protein sequence ID" value="SMP66957.1"/>
    <property type="molecule type" value="Genomic_DNA"/>
</dbReference>
<proteinExistence type="predicted"/>